<protein>
    <submittedName>
        <fullName evidence="14">Sigma-54-dependent Fis family transcriptional regulator</fullName>
    </submittedName>
</protein>
<evidence type="ECO:0000256" key="2">
    <source>
        <dbReference type="ARBA" id="ARBA00022490"/>
    </source>
</evidence>
<dbReference type="SUPFAM" id="SSF46689">
    <property type="entry name" value="Homeodomain-like"/>
    <property type="match status" value="1"/>
</dbReference>
<dbReference type="PRINTS" id="PR01590">
    <property type="entry name" value="HTHFIS"/>
</dbReference>
<dbReference type="FunFam" id="3.40.50.2300:FF:000018">
    <property type="entry name" value="DNA-binding transcriptional regulator NtrC"/>
    <property type="match status" value="1"/>
</dbReference>
<dbReference type="PROSITE" id="PS00675">
    <property type="entry name" value="SIGMA54_INTERACT_1"/>
    <property type="match status" value="1"/>
</dbReference>
<dbReference type="PROSITE" id="PS00676">
    <property type="entry name" value="SIGMA54_INTERACT_2"/>
    <property type="match status" value="1"/>
</dbReference>
<dbReference type="InterPro" id="IPR058031">
    <property type="entry name" value="AAA_lid_NorR"/>
</dbReference>
<dbReference type="InterPro" id="IPR027417">
    <property type="entry name" value="P-loop_NTPase"/>
</dbReference>
<dbReference type="InterPro" id="IPR002078">
    <property type="entry name" value="Sigma_54_int"/>
</dbReference>
<dbReference type="GO" id="GO:0043565">
    <property type="term" value="F:sequence-specific DNA binding"/>
    <property type="evidence" value="ECO:0007669"/>
    <property type="project" value="InterPro"/>
</dbReference>
<dbReference type="Pfam" id="PF00072">
    <property type="entry name" value="Response_reg"/>
    <property type="match status" value="1"/>
</dbReference>
<organism evidence="14 15">
    <name type="scientific">Tectimicrobiota bacterium</name>
    <dbReference type="NCBI Taxonomy" id="2528274"/>
    <lineage>
        <taxon>Bacteria</taxon>
        <taxon>Pseudomonadati</taxon>
        <taxon>Nitrospinota/Tectimicrobiota group</taxon>
        <taxon>Candidatus Tectimicrobiota</taxon>
    </lineage>
</organism>
<keyword evidence="7" id="KW-0805">Transcription regulation</keyword>
<evidence type="ECO:0000256" key="10">
    <source>
        <dbReference type="ARBA" id="ARBA00023163"/>
    </source>
</evidence>
<dbReference type="Gene3D" id="3.40.50.2300">
    <property type="match status" value="1"/>
</dbReference>
<evidence type="ECO:0000259" key="13">
    <source>
        <dbReference type="PROSITE" id="PS50110"/>
    </source>
</evidence>
<dbReference type="SUPFAM" id="SSF52540">
    <property type="entry name" value="P-loop containing nucleoside triphosphate hydrolases"/>
    <property type="match status" value="1"/>
</dbReference>
<evidence type="ECO:0000256" key="5">
    <source>
        <dbReference type="ARBA" id="ARBA00022840"/>
    </source>
</evidence>
<dbReference type="CDD" id="cd00009">
    <property type="entry name" value="AAA"/>
    <property type="match status" value="1"/>
</dbReference>
<evidence type="ECO:0000256" key="11">
    <source>
        <dbReference type="PROSITE-ProRule" id="PRU00169"/>
    </source>
</evidence>
<dbReference type="InterPro" id="IPR009057">
    <property type="entry name" value="Homeodomain-like_sf"/>
</dbReference>
<evidence type="ECO:0000256" key="9">
    <source>
        <dbReference type="ARBA" id="ARBA00023159"/>
    </source>
</evidence>
<evidence type="ECO:0000313" key="14">
    <source>
        <dbReference type="EMBL" id="MBI2878057.1"/>
    </source>
</evidence>
<dbReference type="PROSITE" id="PS50045">
    <property type="entry name" value="SIGMA54_INTERACT_4"/>
    <property type="match status" value="1"/>
</dbReference>
<dbReference type="InterPro" id="IPR025662">
    <property type="entry name" value="Sigma_54_int_dom_ATP-bd_1"/>
</dbReference>
<evidence type="ECO:0000259" key="12">
    <source>
        <dbReference type="PROSITE" id="PS50045"/>
    </source>
</evidence>
<keyword evidence="4" id="KW-0547">Nucleotide-binding</keyword>
<dbReference type="Gene3D" id="3.40.50.300">
    <property type="entry name" value="P-loop containing nucleotide triphosphate hydrolases"/>
    <property type="match status" value="1"/>
</dbReference>
<dbReference type="GO" id="GO:0000160">
    <property type="term" value="P:phosphorelay signal transduction system"/>
    <property type="evidence" value="ECO:0007669"/>
    <property type="project" value="UniProtKB-KW"/>
</dbReference>
<dbReference type="Gene3D" id="1.10.8.60">
    <property type="match status" value="1"/>
</dbReference>
<dbReference type="InterPro" id="IPR001789">
    <property type="entry name" value="Sig_transdc_resp-reg_receiver"/>
</dbReference>
<dbReference type="InterPro" id="IPR025943">
    <property type="entry name" value="Sigma_54_int_dom_ATP-bd_2"/>
</dbReference>
<keyword evidence="6" id="KW-0902">Two-component regulatory system</keyword>
<evidence type="ECO:0000256" key="7">
    <source>
        <dbReference type="ARBA" id="ARBA00023015"/>
    </source>
</evidence>
<dbReference type="FunFam" id="3.40.50.300:FF:000006">
    <property type="entry name" value="DNA-binding transcriptional regulator NtrC"/>
    <property type="match status" value="1"/>
</dbReference>
<evidence type="ECO:0000256" key="3">
    <source>
        <dbReference type="ARBA" id="ARBA00022553"/>
    </source>
</evidence>
<evidence type="ECO:0000256" key="4">
    <source>
        <dbReference type="ARBA" id="ARBA00022741"/>
    </source>
</evidence>
<keyword evidence="2" id="KW-0963">Cytoplasm</keyword>
<dbReference type="SMART" id="SM00448">
    <property type="entry name" value="REC"/>
    <property type="match status" value="1"/>
</dbReference>
<evidence type="ECO:0000256" key="8">
    <source>
        <dbReference type="ARBA" id="ARBA00023125"/>
    </source>
</evidence>
<dbReference type="Pfam" id="PF02954">
    <property type="entry name" value="HTH_8"/>
    <property type="match status" value="1"/>
</dbReference>
<keyword evidence="3 11" id="KW-0597">Phosphoprotein</keyword>
<dbReference type="Pfam" id="PF25601">
    <property type="entry name" value="AAA_lid_14"/>
    <property type="match status" value="1"/>
</dbReference>
<keyword evidence="5" id="KW-0067">ATP-binding</keyword>
<feature type="domain" description="Response regulatory" evidence="13">
    <location>
        <begin position="6"/>
        <end position="122"/>
    </location>
</feature>
<accession>A0A932CRI3</accession>
<dbReference type="AlphaFoldDB" id="A0A932CRI3"/>
<evidence type="ECO:0000313" key="15">
    <source>
        <dbReference type="Proteomes" id="UP000769766"/>
    </source>
</evidence>
<dbReference type="InterPro" id="IPR025944">
    <property type="entry name" value="Sigma_54_int_dom_CS"/>
</dbReference>
<dbReference type="Proteomes" id="UP000769766">
    <property type="component" value="Unassembled WGS sequence"/>
</dbReference>
<keyword evidence="10" id="KW-0804">Transcription</keyword>
<feature type="domain" description="Sigma-54 factor interaction" evidence="12">
    <location>
        <begin position="147"/>
        <end position="376"/>
    </location>
</feature>
<dbReference type="PANTHER" id="PTHR32071:SF113">
    <property type="entry name" value="ALGINATE BIOSYNTHESIS TRANSCRIPTIONAL REGULATORY PROTEIN ALGB"/>
    <property type="match status" value="1"/>
</dbReference>
<dbReference type="EMBL" id="JACPRF010000441">
    <property type="protein sequence ID" value="MBI2878057.1"/>
    <property type="molecule type" value="Genomic_DNA"/>
</dbReference>
<dbReference type="PANTHER" id="PTHR32071">
    <property type="entry name" value="TRANSCRIPTIONAL REGULATORY PROTEIN"/>
    <property type="match status" value="1"/>
</dbReference>
<dbReference type="GO" id="GO:0005524">
    <property type="term" value="F:ATP binding"/>
    <property type="evidence" value="ECO:0007669"/>
    <property type="project" value="UniProtKB-KW"/>
</dbReference>
<proteinExistence type="predicted"/>
<dbReference type="PROSITE" id="PS50110">
    <property type="entry name" value="RESPONSE_REGULATORY"/>
    <property type="match status" value="1"/>
</dbReference>
<dbReference type="GO" id="GO:0006355">
    <property type="term" value="P:regulation of DNA-templated transcription"/>
    <property type="evidence" value="ECO:0007669"/>
    <property type="project" value="InterPro"/>
</dbReference>
<sequence length="465" mass="52810">MRPSQKILVVDDEKSMRDFLHIFLRKEGYEVIEAEAAGEAIAFLRQEEECCDLIISDIIMPDVGGLEVLKEAIHCHPFVPVLMITAFATTETALEAMRIGAYDYITKPFKLEELRLVIKNALEKRRLQEENSYLRGELSRKKSSNGFVGRSEKIVEVFKVMGKIAASDVTVLIRGESGTGKELVARELHQISPRCQRPFVPVNCAAIPKELLESELFGHERGSFTGAMTTKMGKFEQANGGTIFLDEIGDMDMALQGKILRVLQEKEIDRVGGNGSIKIDVRAIAATNQDLEVAIKERRFREDLYYRLNVIPISLPSLRERREDIPLLVQHFIEKHADKIRRTIKGISPTALRLLEEYHWPGNVRELENIVERAIALETGIVITPESLPEEVRQANHRPPSPLRAPERIELPQEGLNLEATLDALEKDLLLRALERTQGAKLEAARLLQLNFRSFRYRLKKHRIG</sequence>
<dbReference type="InterPro" id="IPR002197">
    <property type="entry name" value="HTH_Fis"/>
</dbReference>
<comment type="caution">
    <text evidence="14">The sequence shown here is derived from an EMBL/GenBank/DDBJ whole genome shotgun (WGS) entry which is preliminary data.</text>
</comment>
<gene>
    <name evidence="14" type="ORF">HYY20_14365</name>
</gene>
<evidence type="ECO:0000256" key="1">
    <source>
        <dbReference type="ARBA" id="ARBA00004496"/>
    </source>
</evidence>
<keyword evidence="9" id="KW-0010">Activator</keyword>
<dbReference type="SUPFAM" id="SSF52172">
    <property type="entry name" value="CheY-like"/>
    <property type="match status" value="1"/>
</dbReference>
<dbReference type="SMART" id="SM00382">
    <property type="entry name" value="AAA"/>
    <property type="match status" value="1"/>
</dbReference>
<keyword evidence="8" id="KW-0238">DNA-binding</keyword>
<reference evidence="14" key="1">
    <citation type="submission" date="2020-07" db="EMBL/GenBank/DDBJ databases">
        <title>Huge and variable diversity of episymbiotic CPR bacteria and DPANN archaea in groundwater ecosystems.</title>
        <authorList>
            <person name="He C.Y."/>
            <person name="Keren R."/>
            <person name="Whittaker M."/>
            <person name="Farag I.F."/>
            <person name="Doudna J."/>
            <person name="Cate J.H.D."/>
            <person name="Banfield J.F."/>
        </authorList>
    </citation>
    <scope>NUCLEOTIDE SEQUENCE</scope>
    <source>
        <strain evidence="14">NC_groundwater_672_Ag_B-0.1um_62_36</strain>
    </source>
</reference>
<feature type="modified residue" description="4-aspartylphosphate" evidence="11">
    <location>
        <position position="57"/>
    </location>
</feature>
<dbReference type="Pfam" id="PF00158">
    <property type="entry name" value="Sigma54_activat"/>
    <property type="match status" value="1"/>
</dbReference>
<dbReference type="Gene3D" id="1.10.10.60">
    <property type="entry name" value="Homeodomain-like"/>
    <property type="match status" value="1"/>
</dbReference>
<comment type="subcellular location">
    <subcellularLocation>
        <location evidence="1">Cytoplasm</location>
    </subcellularLocation>
</comment>
<dbReference type="GO" id="GO:0005737">
    <property type="term" value="C:cytoplasm"/>
    <property type="evidence" value="ECO:0007669"/>
    <property type="project" value="UniProtKB-SubCell"/>
</dbReference>
<name>A0A932CRI3_UNCTE</name>
<dbReference type="PROSITE" id="PS00688">
    <property type="entry name" value="SIGMA54_INTERACT_3"/>
    <property type="match status" value="1"/>
</dbReference>
<evidence type="ECO:0000256" key="6">
    <source>
        <dbReference type="ARBA" id="ARBA00023012"/>
    </source>
</evidence>
<dbReference type="FunFam" id="1.10.8.60:FF:000014">
    <property type="entry name" value="DNA-binding transcriptional regulator NtrC"/>
    <property type="match status" value="1"/>
</dbReference>
<dbReference type="InterPro" id="IPR011006">
    <property type="entry name" value="CheY-like_superfamily"/>
</dbReference>
<dbReference type="InterPro" id="IPR003593">
    <property type="entry name" value="AAA+_ATPase"/>
</dbReference>